<reference evidence="2" key="1">
    <citation type="submission" date="2021-03" db="EMBL/GenBank/DDBJ databases">
        <authorList>
            <person name="Tagirdzhanova G."/>
        </authorList>
    </citation>
    <scope>NUCLEOTIDE SEQUENCE</scope>
</reference>
<comment type="caution">
    <text evidence="2">The sequence shown here is derived from an EMBL/GenBank/DDBJ whole genome shotgun (WGS) entry which is preliminary data.</text>
</comment>
<feature type="compositionally biased region" description="Basic and acidic residues" evidence="1">
    <location>
        <begin position="48"/>
        <end position="62"/>
    </location>
</feature>
<dbReference type="EMBL" id="CAJPDQ010000013">
    <property type="protein sequence ID" value="CAF9918466.1"/>
    <property type="molecule type" value="Genomic_DNA"/>
</dbReference>
<dbReference type="PANTHER" id="PTHR42090:SF1">
    <property type="match status" value="1"/>
</dbReference>
<dbReference type="PANTHER" id="PTHR42090">
    <property type="match status" value="1"/>
</dbReference>
<evidence type="ECO:0000313" key="3">
    <source>
        <dbReference type="Proteomes" id="UP000664169"/>
    </source>
</evidence>
<evidence type="ECO:0000313" key="2">
    <source>
        <dbReference type="EMBL" id="CAF9918466.1"/>
    </source>
</evidence>
<organism evidence="2 3">
    <name type="scientific">Gomphillus americanus</name>
    <dbReference type="NCBI Taxonomy" id="1940652"/>
    <lineage>
        <taxon>Eukaryota</taxon>
        <taxon>Fungi</taxon>
        <taxon>Dikarya</taxon>
        <taxon>Ascomycota</taxon>
        <taxon>Pezizomycotina</taxon>
        <taxon>Lecanoromycetes</taxon>
        <taxon>OSLEUM clade</taxon>
        <taxon>Ostropomycetidae</taxon>
        <taxon>Ostropales</taxon>
        <taxon>Graphidaceae</taxon>
        <taxon>Gomphilloideae</taxon>
        <taxon>Gomphillus</taxon>
    </lineage>
</organism>
<sequence length="143" mass="14871">MPTATLRALTRFRFTTTAAAAPSSSSSSKTTLISTASLHTTRPALIKDSLKDRTKIDRESNEYSKSGSDDQAASKDTAFKPDESNPQEEMGSQEKSQGDPLNVSPGNHDISQPVDSNAGGAEKGAGEQKSSGGGSPAKGKKVT</sequence>
<feature type="compositionally biased region" description="Low complexity" evidence="1">
    <location>
        <begin position="16"/>
        <end position="38"/>
    </location>
</feature>
<name>A0A8H3F5C9_9LECA</name>
<feature type="region of interest" description="Disordered" evidence="1">
    <location>
        <begin position="16"/>
        <end position="143"/>
    </location>
</feature>
<gene>
    <name evidence="2" type="ORF">GOMPHAMPRED_001526</name>
</gene>
<keyword evidence="3" id="KW-1185">Reference proteome</keyword>
<dbReference type="Proteomes" id="UP000664169">
    <property type="component" value="Unassembled WGS sequence"/>
</dbReference>
<accession>A0A8H3F5C9</accession>
<evidence type="ECO:0000256" key="1">
    <source>
        <dbReference type="SAM" id="MobiDB-lite"/>
    </source>
</evidence>
<proteinExistence type="predicted"/>
<dbReference type="OrthoDB" id="4220319at2759"/>
<dbReference type="AlphaFoldDB" id="A0A8H3F5C9"/>
<protein>
    <submittedName>
        <fullName evidence="2">Uncharacterized protein</fullName>
    </submittedName>
</protein>